<evidence type="ECO:0000256" key="5">
    <source>
        <dbReference type="ARBA" id="ARBA00023136"/>
    </source>
</evidence>
<dbReference type="Pfam" id="PF07947">
    <property type="entry name" value="YhhN"/>
    <property type="match status" value="2"/>
</dbReference>
<organism evidence="9 10">
    <name type="scientific">Drechslerella stenobrocha 248</name>
    <dbReference type="NCBI Taxonomy" id="1043628"/>
    <lineage>
        <taxon>Eukaryota</taxon>
        <taxon>Fungi</taxon>
        <taxon>Dikarya</taxon>
        <taxon>Ascomycota</taxon>
        <taxon>Pezizomycotina</taxon>
        <taxon>Orbiliomycetes</taxon>
        <taxon>Orbiliales</taxon>
        <taxon>Orbiliaceae</taxon>
        <taxon>Drechslerella</taxon>
    </lineage>
</organism>
<dbReference type="OrthoDB" id="2133758at2759"/>
<evidence type="ECO:0000256" key="8">
    <source>
        <dbReference type="SAM" id="SignalP"/>
    </source>
</evidence>
<feature type="signal peptide" evidence="8">
    <location>
        <begin position="1"/>
        <end position="29"/>
    </location>
</feature>
<comment type="similarity">
    <text evidence="2">Belongs to the TMEM86 family.</text>
</comment>
<keyword evidence="10" id="KW-1185">Reference proteome</keyword>
<reference evidence="9 10" key="1">
    <citation type="submission" date="2013-05" db="EMBL/GenBank/DDBJ databases">
        <title>Drechslerella stenobrocha genome reveals carnivorous origination and mechanical trapping mechanism of predatory fungi.</title>
        <authorList>
            <person name="Liu X."/>
            <person name="Zhang W."/>
            <person name="Liu K."/>
        </authorList>
    </citation>
    <scope>NUCLEOTIDE SEQUENCE [LARGE SCALE GENOMIC DNA]</scope>
    <source>
        <strain evidence="9 10">248</strain>
    </source>
</reference>
<feature type="chain" id="PRO_5044192913" description="YhhN-like protein" evidence="8">
    <location>
        <begin position="30"/>
        <end position="331"/>
    </location>
</feature>
<keyword evidence="3 7" id="KW-0812">Transmembrane</keyword>
<dbReference type="InterPro" id="IPR012506">
    <property type="entry name" value="TMEM86B-like"/>
</dbReference>
<evidence type="ECO:0000313" key="9">
    <source>
        <dbReference type="EMBL" id="EWC46688.1"/>
    </source>
</evidence>
<evidence type="ECO:0008006" key="11">
    <source>
        <dbReference type="Google" id="ProtNLM"/>
    </source>
</evidence>
<feature type="transmembrane region" description="Helical" evidence="7">
    <location>
        <begin position="59"/>
        <end position="77"/>
    </location>
</feature>
<feature type="compositionally biased region" description="Low complexity" evidence="6">
    <location>
        <begin position="152"/>
        <end position="161"/>
    </location>
</feature>
<feature type="transmembrane region" description="Helical" evidence="7">
    <location>
        <begin position="123"/>
        <end position="142"/>
    </location>
</feature>
<feature type="transmembrane region" description="Helical" evidence="7">
    <location>
        <begin position="97"/>
        <end position="117"/>
    </location>
</feature>
<evidence type="ECO:0000256" key="6">
    <source>
        <dbReference type="SAM" id="MobiDB-lite"/>
    </source>
</evidence>
<evidence type="ECO:0000256" key="2">
    <source>
        <dbReference type="ARBA" id="ARBA00007375"/>
    </source>
</evidence>
<keyword evidence="5 7" id="KW-0472">Membrane</keyword>
<accession>W7I3C2</accession>
<feature type="region of interest" description="Disordered" evidence="6">
    <location>
        <begin position="152"/>
        <end position="223"/>
    </location>
</feature>
<feature type="compositionally biased region" description="Low complexity" evidence="6">
    <location>
        <begin position="210"/>
        <end position="223"/>
    </location>
</feature>
<evidence type="ECO:0000256" key="4">
    <source>
        <dbReference type="ARBA" id="ARBA00022989"/>
    </source>
</evidence>
<evidence type="ECO:0000256" key="7">
    <source>
        <dbReference type="SAM" id="Phobius"/>
    </source>
</evidence>
<proteinExistence type="inferred from homology"/>
<gene>
    <name evidence="9" type="ORF">DRE_04175</name>
</gene>
<dbReference type="AlphaFoldDB" id="W7I3C2"/>
<dbReference type="GO" id="GO:0016020">
    <property type="term" value="C:membrane"/>
    <property type="evidence" value="ECO:0007669"/>
    <property type="project" value="UniProtKB-SubCell"/>
</dbReference>
<keyword evidence="4 7" id="KW-1133">Transmembrane helix</keyword>
<sequence>MAVLSTLAPAPLSLLALALPALILSEAAAFYPGSAIFKLAASSAFLWRSVLVPPARNSTSSWITASLACGLVGDFCLIPSKKAYSSPKAGHEGDSPWFKVGMLAFMLNHAGYIIAFLQSLPQMNWLTFAVTFVACIAAGDLAGMPVPWRRAAGSTASSTTSPRLPTVSTKVKNTDIPSSPLAADRPTTSDSGVTDLSISIPTTPKPSSPQPSTAASPLLPSSRPSSSSFIPTLAIPPDMKPLILLYQLIITTMVASATGTRGLTSARALGAVMFMVSDMIVAWDTFSVKSSPTSAEGPKQGSCGRDGWVMRGVGWVLYFGGQYLLAARGAA</sequence>
<comment type="subcellular location">
    <subcellularLocation>
        <location evidence="1">Membrane</location>
        <topology evidence="1">Multi-pass membrane protein</topology>
    </subcellularLocation>
</comment>
<evidence type="ECO:0000256" key="1">
    <source>
        <dbReference type="ARBA" id="ARBA00004141"/>
    </source>
</evidence>
<dbReference type="EMBL" id="KI966416">
    <property type="protein sequence ID" value="EWC46688.1"/>
    <property type="molecule type" value="Genomic_DNA"/>
</dbReference>
<evidence type="ECO:0000313" key="10">
    <source>
        <dbReference type="Proteomes" id="UP000024837"/>
    </source>
</evidence>
<name>W7I3C2_9PEZI</name>
<dbReference type="Proteomes" id="UP000024837">
    <property type="component" value="Unassembled WGS sequence"/>
</dbReference>
<protein>
    <recommendedName>
        <fullName evidence="11">YhhN-like protein</fullName>
    </recommendedName>
</protein>
<keyword evidence="8" id="KW-0732">Signal</keyword>
<dbReference type="PANTHER" id="PTHR31885:SF6">
    <property type="entry name" value="GH04784P"/>
    <property type="match status" value="1"/>
</dbReference>
<evidence type="ECO:0000256" key="3">
    <source>
        <dbReference type="ARBA" id="ARBA00022692"/>
    </source>
</evidence>
<dbReference type="PANTHER" id="PTHR31885">
    <property type="entry name" value="GH04784P"/>
    <property type="match status" value="1"/>
</dbReference>
<dbReference type="HOGENOM" id="CLU_065386_0_0_1"/>
<feature type="compositionally biased region" description="Polar residues" evidence="6">
    <location>
        <begin position="162"/>
        <end position="177"/>
    </location>
</feature>
<dbReference type="GO" id="GO:0016787">
    <property type="term" value="F:hydrolase activity"/>
    <property type="evidence" value="ECO:0007669"/>
    <property type="project" value="TreeGrafter"/>
</dbReference>